<evidence type="ECO:0000313" key="5">
    <source>
        <dbReference type="Proteomes" id="UP000598146"/>
    </source>
</evidence>
<dbReference type="EMBL" id="JADQTO010000025">
    <property type="protein sequence ID" value="MBG0567232.1"/>
    <property type="molecule type" value="Genomic_DNA"/>
</dbReference>
<comment type="caution">
    <text evidence="4">The sequence shown here is derived from an EMBL/GenBank/DDBJ whole genome shotgun (WGS) entry which is preliminary data.</text>
</comment>
<dbReference type="InterPro" id="IPR022029">
    <property type="entry name" value="YoaR-like_PG-bd"/>
</dbReference>
<evidence type="ECO:0000313" key="4">
    <source>
        <dbReference type="EMBL" id="MBG0567232.1"/>
    </source>
</evidence>
<proteinExistence type="predicted"/>
<evidence type="ECO:0000259" key="3">
    <source>
        <dbReference type="Pfam" id="PF12229"/>
    </source>
</evidence>
<dbReference type="InterPro" id="IPR052913">
    <property type="entry name" value="Glycopeptide_resist_protein"/>
</dbReference>
<feature type="region of interest" description="Disordered" evidence="1">
    <location>
        <begin position="1"/>
        <end position="72"/>
    </location>
</feature>
<reference evidence="4" key="1">
    <citation type="submission" date="2020-11" db="EMBL/GenBank/DDBJ databases">
        <title>Isolation and identification of active actinomycetes.</title>
        <authorList>
            <person name="Sun X."/>
        </authorList>
    </citation>
    <scope>NUCLEOTIDE SEQUENCE</scope>
    <source>
        <strain evidence="4">NEAU-A11</strain>
    </source>
</reference>
<keyword evidence="2" id="KW-0472">Membrane</keyword>
<keyword evidence="5" id="KW-1185">Reference proteome</keyword>
<name>A0A931CGP3_9ACTN</name>
<feature type="transmembrane region" description="Helical" evidence="2">
    <location>
        <begin position="76"/>
        <end position="98"/>
    </location>
</feature>
<evidence type="ECO:0000256" key="1">
    <source>
        <dbReference type="SAM" id="MobiDB-lite"/>
    </source>
</evidence>
<organism evidence="4 5">
    <name type="scientific">Actinoplanes aureus</name>
    <dbReference type="NCBI Taxonomy" id="2792083"/>
    <lineage>
        <taxon>Bacteria</taxon>
        <taxon>Bacillati</taxon>
        <taxon>Actinomycetota</taxon>
        <taxon>Actinomycetes</taxon>
        <taxon>Micromonosporales</taxon>
        <taxon>Micromonosporaceae</taxon>
        <taxon>Actinoplanes</taxon>
    </lineage>
</organism>
<dbReference type="InterPro" id="IPR007391">
    <property type="entry name" value="Vancomycin_resist_VanW"/>
</dbReference>
<protein>
    <submittedName>
        <fullName evidence="4">VanW family protein</fullName>
    </submittedName>
</protein>
<dbReference type="AlphaFoldDB" id="A0A931CGP3"/>
<dbReference type="Pfam" id="PF12229">
    <property type="entry name" value="PG_binding_4"/>
    <property type="match status" value="1"/>
</dbReference>
<keyword evidence="2" id="KW-1133">Transmembrane helix</keyword>
<dbReference type="Proteomes" id="UP000598146">
    <property type="component" value="Unassembled WGS sequence"/>
</dbReference>
<feature type="domain" description="YoaR-like putative peptidoglycan binding" evidence="3">
    <location>
        <begin position="275"/>
        <end position="380"/>
    </location>
</feature>
<feature type="compositionally biased region" description="Basic residues" evidence="1">
    <location>
        <begin position="1"/>
        <end position="12"/>
    </location>
</feature>
<dbReference type="PANTHER" id="PTHR35788">
    <property type="entry name" value="EXPORTED PROTEIN-RELATED"/>
    <property type="match status" value="1"/>
</dbReference>
<dbReference type="PANTHER" id="PTHR35788:SF1">
    <property type="entry name" value="EXPORTED PROTEIN"/>
    <property type="match status" value="1"/>
</dbReference>
<keyword evidence="2" id="KW-0812">Transmembrane</keyword>
<sequence length="629" mass="66547">MLCPRRNRRPRIRPYPDVAPTDPRKDAPVTTASDRPPTAADTATVHLPHQATPTHDNIGAPPEPPAPPAGRRGRKLLIAGVTVLALIAGAGVAANWAFQGEVPRGVSVLGADLGGLSRAAAAAALREHLAADQKLTAPVQVRIDGAGKTATVKPADVGLVVDVEATVDAAAKGRPELFGERTVTPVIAVDQDLLDAALRKAAGKFGTAMRKPAVVFDGVTPRAVHPEPGRDLEPARSAEALRAGWLGGGTVTVPLVEVHPVTTAAEVDQLLETVARPAVSGPVTVTSERGTLSIPPAAIAQSLVLTADKTGKIEPRIDDKKLRAAVAAPLGKLEAQARDASFTFAGGKPKIVAGTEGITLDLAAAAPQLLTAVKSTSDRTVEAALTKAEPKLTTADLEKLGVTEKVSTFTTKFTGGLSSSRSQNIVQAAKQVRGALVLPGKIFSLNKHTGERSYKQGYKDAPVILNGKLVPGVGGGVSQFTTTLFNATYYAGLEDVEHKPHSYYFDRYPAVIESTIFYPDLDFRFKNDSPHGVLLDTKWTSNSITVSVWSTKVWDKVTTEYSPRRNITSPQTITLPDGPNCIATGGLPGFTQDAFRLFHRDGKVVKREKFTWKYDAEPNYVCGGAESAD</sequence>
<evidence type="ECO:0000256" key="2">
    <source>
        <dbReference type="SAM" id="Phobius"/>
    </source>
</evidence>
<dbReference type="Pfam" id="PF04294">
    <property type="entry name" value="VanW"/>
    <property type="match status" value="1"/>
</dbReference>
<accession>A0A931CGP3</accession>
<gene>
    <name evidence="4" type="ORF">I4J89_37870</name>
</gene>